<evidence type="ECO:0000313" key="5">
    <source>
        <dbReference type="Proteomes" id="UP000002729"/>
    </source>
</evidence>
<dbReference type="RefSeq" id="XP_009041197.1">
    <property type="nucleotide sequence ID" value="XM_009042949.1"/>
</dbReference>
<feature type="domain" description="Ketosynthase family 3 (KS3)" evidence="3">
    <location>
        <begin position="1"/>
        <end position="143"/>
    </location>
</feature>
<dbReference type="InterPro" id="IPR016039">
    <property type="entry name" value="Thiolase-like"/>
</dbReference>
<dbReference type="InterPro" id="IPR050091">
    <property type="entry name" value="PKS_NRPS_Biosynth_Enz"/>
</dbReference>
<dbReference type="InterPro" id="IPR020841">
    <property type="entry name" value="PKS_Beta-ketoAc_synthase_dom"/>
</dbReference>
<gene>
    <name evidence="4" type="ORF">AURANDRAFT_5813</name>
</gene>
<evidence type="ECO:0000313" key="4">
    <source>
        <dbReference type="EMBL" id="EGB04072.1"/>
    </source>
</evidence>
<dbReference type="AlphaFoldDB" id="F0YLC7"/>
<dbReference type="Gene3D" id="3.40.47.10">
    <property type="match status" value="1"/>
</dbReference>
<feature type="non-terminal residue" evidence="4">
    <location>
        <position position="1"/>
    </location>
</feature>
<feature type="non-terminal residue" evidence="4">
    <location>
        <position position="143"/>
    </location>
</feature>
<dbReference type="InterPro" id="IPR014030">
    <property type="entry name" value="Ketoacyl_synth_N"/>
</dbReference>
<dbReference type="Proteomes" id="UP000002729">
    <property type="component" value="Unassembled WGS sequence"/>
</dbReference>
<organism evidence="5">
    <name type="scientific">Aureococcus anophagefferens</name>
    <name type="common">Harmful bloom alga</name>
    <dbReference type="NCBI Taxonomy" id="44056"/>
    <lineage>
        <taxon>Eukaryota</taxon>
        <taxon>Sar</taxon>
        <taxon>Stramenopiles</taxon>
        <taxon>Ochrophyta</taxon>
        <taxon>Pelagophyceae</taxon>
        <taxon>Pelagomonadales</taxon>
        <taxon>Pelagomonadaceae</taxon>
        <taxon>Aureococcus</taxon>
    </lineage>
</organism>
<dbReference type="GO" id="GO:0004312">
    <property type="term" value="F:fatty acid synthase activity"/>
    <property type="evidence" value="ECO:0007669"/>
    <property type="project" value="TreeGrafter"/>
</dbReference>
<evidence type="ECO:0000259" key="3">
    <source>
        <dbReference type="PROSITE" id="PS52004"/>
    </source>
</evidence>
<evidence type="ECO:0000256" key="1">
    <source>
        <dbReference type="ARBA" id="ARBA00022450"/>
    </source>
</evidence>
<dbReference type="EMBL" id="GL833156">
    <property type="protein sequence ID" value="EGB04072.1"/>
    <property type="molecule type" value="Genomic_DNA"/>
</dbReference>
<proteinExistence type="predicted"/>
<name>F0YLC7_AURAN</name>
<dbReference type="GO" id="GO:0006633">
    <property type="term" value="P:fatty acid biosynthetic process"/>
    <property type="evidence" value="ECO:0007669"/>
    <property type="project" value="TreeGrafter"/>
</dbReference>
<accession>F0YLC7</accession>
<dbReference type="PANTHER" id="PTHR43775:SF37">
    <property type="entry name" value="SI:DKEY-61P9.11"/>
    <property type="match status" value="1"/>
</dbReference>
<dbReference type="eggNOG" id="KOG1202">
    <property type="taxonomic scope" value="Eukaryota"/>
</dbReference>
<dbReference type="KEGG" id="aaf:AURANDRAFT_5813"/>
<dbReference type="SMART" id="SM00825">
    <property type="entry name" value="PKS_KS"/>
    <property type="match status" value="1"/>
</dbReference>
<dbReference type="InParanoid" id="F0YLC7"/>
<dbReference type="Pfam" id="PF00109">
    <property type="entry name" value="ketoacyl-synt"/>
    <property type="match status" value="1"/>
</dbReference>
<keyword evidence="1" id="KW-0596">Phosphopantetheine</keyword>
<dbReference type="GeneID" id="20222604"/>
<reference evidence="4 5" key="1">
    <citation type="journal article" date="2011" name="Proc. Natl. Acad. Sci. U.S.A.">
        <title>Niche of harmful alga Aureococcus anophagefferens revealed through ecogenomics.</title>
        <authorList>
            <person name="Gobler C.J."/>
            <person name="Berry D.L."/>
            <person name="Dyhrman S.T."/>
            <person name="Wilhelm S.W."/>
            <person name="Salamov A."/>
            <person name="Lobanov A.V."/>
            <person name="Zhang Y."/>
            <person name="Collier J.L."/>
            <person name="Wurch L.L."/>
            <person name="Kustka A.B."/>
            <person name="Dill B.D."/>
            <person name="Shah M."/>
            <person name="VerBerkmoes N.C."/>
            <person name="Kuo A."/>
            <person name="Terry A."/>
            <person name="Pangilinan J."/>
            <person name="Lindquist E.A."/>
            <person name="Lucas S."/>
            <person name="Paulsen I.T."/>
            <person name="Hattenrath-Lehmann T.K."/>
            <person name="Talmage S.C."/>
            <person name="Walker E.A."/>
            <person name="Koch F."/>
            <person name="Burson A.M."/>
            <person name="Marcoval M.A."/>
            <person name="Tang Y.Z."/>
            <person name="Lecleir G.R."/>
            <person name="Coyne K.J."/>
            <person name="Berg G.M."/>
            <person name="Bertrand E.M."/>
            <person name="Saito M.A."/>
            <person name="Gladyshev V.N."/>
            <person name="Grigoriev I.V."/>
        </authorList>
    </citation>
    <scope>NUCLEOTIDE SEQUENCE [LARGE SCALE GENOMIC DNA]</scope>
    <source>
        <strain evidence="5">CCMP 1984</strain>
    </source>
</reference>
<evidence type="ECO:0000256" key="2">
    <source>
        <dbReference type="ARBA" id="ARBA00022553"/>
    </source>
</evidence>
<protein>
    <recommendedName>
        <fullName evidence="3">Ketosynthase family 3 (KS3) domain-containing protein</fullName>
    </recommendedName>
</protein>
<keyword evidence="2" id="KW-0597">Phosphoprotein</keyword>
<dbReference type="PANTHER" id="PTHR43775">
    <property type="entry name" value="FATTY ACID SYNTHASE"/>
    <property type="match status" value="1"/>
</dbReference>
<dbReference type="PROSITE" id="PS52004">
    <property type="entry name" value="KS3_2"/>
    <property type="match status" value="1"/>
</dbReference>
<dbReference type="OrthoDB" id="416130at2759"/>
<keyword evidence="5" id="KW-1185">Reference proteome</keyword>
<sequence length="143" mass="14556">YSATSGALSVASGRVSYTLRLTGPCLTSDTACSSSLVALHLAASSMKLEECTVAAATGVGMLAQVVSRTFSVLGMLSNLGRCHTFDCRADGYCRGEGCGTFLLHSSNDARSQVGAAIWALFLGSAVQQDGPSASLTAPNGLSQ</sequence>
<dbReference type="SUPFAM" id="SSF53901">
    <property type="entry name" value="Thiolase-like"/>
    <property type="match status" value="1"/>
</dbReference>